<dbReference type="InterPro" id="IPR036761">
    <property type="entry name" value="TTHA0802/YceI-like_sf"/>
</dbReference>
<dbReference type="Gene3D" id="2.40.128.110">
    <property type="entry name" value="Lipid/polyisoprenoid-binding, YceI-like"/>
    <property type="match status" value="1"/>
</dbReference>
<gene>
    <name evidence="3" type="ORF">BSL82_04060</name>
</gene>
<dbReference type="EMBL" id="CP018221">
    <property type="protein sequence ID" value="API58588.1"/>
    <property type="molecule type" value="Genomic_DNA"/>
</dbReference>
<name>A0A1L3ZSJ2_9SPHN</name>
<evidence type="ECO:0000256" key="1">
    <source>
        <dbReference type="SAM" id="SignalP"/>
    </source>
</evidence>
<feature type="signal peptide" evidence="1">
    <location>
        <begin position="1"/>
        <end position="22"/>
    </location>
</feature>
<dbReference type="STRING" id="1921510.BSL82_04060"/>
<dbReference type="InterPro" id="IPR007372">
    <property type="entry name" value="Lipid/polyisoprenoid-bd_YceI"/>
</dbReference>
<dbReference type="SMART" id="SM00867">
    <property type="entry name" value="YceI"/>
    <property type="match status" value="1"/>
</dbReference>
<evidence type="ECO:0000313" key="3">
    <source>
        <dbReference type="EMBL" id="API58588.1"/>
    </source>
</evidence>
<protein>
    <recommendedName>
        <fullName evidence="2">Lipid/polyisoprenoid-binding YceI-like domain-containing protein</fullName>
    </recommendedName>
</protein>
<keyword evidence="4" id="KW-1185">Reference proteome</keyword>
<keyword evidence="1" id="KW-0732">Signal</keyword>
<dbReference type="KEGG" id="sphj:BSL82_04060"/>
<accession>A0A1L3ZSJ2</accession>
<dbReference type="OrthoDB" id="9811006at2"/>
<evidence type="ECO:0000259" key="2">
    <source>
        <dbReference type="SMART" id="SM00867"/>
    </source>
</evidence>
<dbReference type="RefSeq" id="WP_072596155.1">
    <property type="nucleotide sequence ID" value="NZ_CP018221.1"/>
</dbReference>
<dbReference type="Pfam" id="PF04264">
    <property type="entry name" value="YceI"/>
    <property type="match status" value="1"/>
</dbReference>
<dbReference type="PANTHER" id="PTHR34406">
    <property type="entry name" value="PROTEIN YCEI"/>
    <property type="match status" value="1"/>
</dbReference>
<dbReference type="Proteomes" id="UP000182063">
    <property type="component" value="Chromosome"/>
</dbReference>
<feature type="domain" description="Lipid/polyisoprenoid-binding YceI-like" evidence="2">
    <location>
        <begin position="38"/>
        <end position="202"/>
    </location>
</feature>
<dbReference type="AlphaFoldDB" id="A0A1L3ZSJ2"/>
<dbReference type="SUPFAM" id="SSF101874">
    <property type="entry name" value="YceI-like"/>
    <property type="match status" value="1"/>
</dbReference>
<organism evidence="3 4">
    <name type="scientific">Tardibacter chloracetimidivorans</name>
    <dbReference type="NCBI Taxonomy" id="1921510"/>
    <lineage>
        <taxon>Bacteria</taxon>
        <taxon>Pseudomonadati</taxon>
        <taxon>Pseudomonadota</taxon>
        <taxon>Alphaproteobacteria</taxon>
        <taxon>Sphingomonadales</taxon>
        <taxon>Sphingomonadaceae</taxon>
        <taxon>Tardibacter</taxon>
    </lineage>
</organism>
<sequence length="207" mass="21893">MRAFLGSVVALGLAVSAPMASAQTAPGTTSTQGIKAGVYQVDPAHTQVVAKYMHLGFNPTYIFFGEPSGSLTLDPAKLANSKVEITIPLANLRTNVDKFTDHLKSPDFFDAAKYPEIRFVSTSVKPTSATEADIAGNLTVHGVTRPVTIKAEFTGQGANPMTKAATVGFVGRTQIQRSEFGVGKFVPMVGDEVTLKITAAFEQKAAE</sequence>
<feature type="chain" id="PRO_5013312779" description="Lipid/polyisoprenoid-binding YceI-like domain-containing protein" evidence="1">
    <location>
        <begin position="23"/>
        <end position="207"/>
    </location>
</feature>
<evidence type="ECO:0000313" key="4">
    <source>
        <dbReference type="Proteomes" id="UP000182063"/>
    </source>
</evidence>
<reference evidence="4" key="1">
    <citation type="submission" date="2016-11" db="EMBL/GenBank/DDBJ databases">
        <title>Complete Genome Sequence of alachlor-degrading Sphingomonas sp. strain JJ-A5.</title>
        <authorList>
            <person name="Lee H."/>
            <person name="Ka J.-O."/>
        </authorList>
    </citation>
    <scope>NUCLEOTIDE SEQUENCE [LARGE SCALE GENOMIC DNA]</scope>
    <source>
        <strain evidence="4">JJ-A5</strain>
    </source>
</reference>
<dbReference type="PANTHER" id="PTHR34406:SF1">
    <property type="entry name" value="PROTEIN YCEI"/>
    <property type="match status" value="1"/>
</dbReference>
<proteinExistence type="predicted"/>